<dbReference type="Gene3D" id="3.40.50.300">
    <property type="entry name" value="P-loop containing nucleotide triphosphate hydrolases"/>
    <property type="match status" value="1"/>
</dbReference>
<dbReference type="PANTHER" id="PTHR19241">
    <property type="entry name" value="ATP-BINDING CASSETTE TRANSPORTER"/>
    <property type="match status" value="1"/>
</dbReference>
<sequence length="152" mass="17186">MLFIPGALGPEFKVEGEVTYNGTRVENHRPQEHAAYISQYNFHVPEMTVRETIDFSARCQGVESRKELLAEVSRRQKHTGYIPEADVDAYMKAISINGIEKPLQTYYILKILRLETCADTFVGIVMRRGISGGQKKRIATGEMICTSQMPLC</sequence>
<dbReference type="InterPro" id="IPR003439">
    <property type="entry name" value="ABC_transporter-like_ATP-bd"/>
</dbReference>
<evidence type="ECO:0000256" key="1">
    <source>
        <dbReference type="ARBA" id="ARBA00022448"/>
    </source>
</evidence>
<evidence type="ECO:0000313" key="4">
    <source>
        <dbReference type="Proteomes" id="UP001237642"/>
    </source>
</evidence>
<accession>A0AAD8MXQ0</accession>
<organism evidence="3 4">
    <name type="scientific">Heracleum sosnowskyi</name>
    <dbReference type="NCBI Taxonomy" id="360622"/>
    <lineage>
        <taxon>Eukaryota</taxon>
        <taxon>Viridiplantae</taxon>
        <taxon>Streptophyta</taxon>
        <taxon>Embryophyta</taxon>
        <taxon>Tracheophyta</taxon>
        <taxon>Spermatophyta</taxon>
        <taxon>Magnoliopsida</taxon>
        <taxon>eudicotyledons</taxon>
        <taxon>Gunneridae</taxon>
        <taxon>Pentapetalae</taxon>
        <taxon>asterids</taxon>
        <taxon>campanulids</taxon>
        <taxon>Apiales</taxon>
        <taxon>Apiaceae</taxon>
        <taxon>Apioideae</taxon>
        <taxon>apioid superclade</taxon>
        <taxon>Tordylieae</taxon>
        <taxon>Tordyliinae</taxon>
        <taxon>Heracleum</taxon>
    </lineage>
</organism>
<proteinExistence type="predicted"/>
<reference evidence="3" key="2">
    <citation type="submission" date="2023-05" db="EMBL/GenBank/DDBJ databases">
        <authorList>
            <person name="Schelkunov M.I."/>
        </authorList>
    </citation>
    <scope>NUCLEOTIDE SEQUENCE</scope>
    <source>
        <strain evidence="3">Hsosn_3</strain>
        <tissue evidence="3">Leaf</tissue>
    </source>
</reference>
<protein>
    <recommendedName>
        <fullName evidence="2">ABC transporter domain-containing protein</fullName>
    </recommendedName>
</protein>
<evidence type="ECO:0000313" key="3">
    <source>
        <dbReference type="EMBL" id="KAK1393885.1"/>
    </source>
</evidence>
<reference evidence="3" key="1">
    <citation type="submission" date="2023-02" db="EMBL/GenBank/DDBJ databases">
        <title>Genome of toxic invasive species Heracleum sosnowskyi carries increased number of genes despite the absence of recent whole-genome duplications.</title>
        <authorList>
            <person name="Schelkunov M."/>
            <person name="Shtratnikova V."/>
            <person name="Makarenko M."/>
            <person name="Klepikova A."/>
            <person name="Omelchenko D."/>
            <person name="Novikova G."/>
            <person name="Obukhova E."/>
            <person name="Bogdanov V."/>
            <person name="Penin A."/>
            <person name="Logacheva M."/>
        </authorList>
    </citation>
    <scope>NUCLEOTIDE SEQUENCE</scope>
    <source>
        <strain evidence="3">Hsosn_3</strain>
        <tissue evidence="3">Leaf</tissue>
    </source>
</reference>
<dbReference type="GO" id="GO:0016887">
    <property type="term" value="F:ATP hydrolysis activity"/>
    <property type="evidence" value="ECO:0007669"/>
    <property type="project" value="InterPro"/>
</dbReference>
<keyword evidence="4" id="KW-1185">Reference proteome</keyword>
<dbReference type="GO" id="GO:0005524">
    <property type="term" value="F:ATP binding"/>
    <property type="evidence" value="ECO:0007669"/>
    <property type="project" value="InterPro"/>
</dbReference>
<evidence type="ECO:0000259" key="2">
    <source>
        <dbReference type="Pfam" id="PF00005"/>
    </source>
</evidence>
<feature type="domain" description="ABC transporter" evidence="2">
    <location>
        <begin position="14"/>
        <end position="146"/>
    </location>
</feature>
<name>A0AAD8MXQ0_9APIA</name>
<dbReference type="Proteomes" id="UP001237642">
    <property type="component" value="Unassembled WGS sequence"/>
</dbReference>
<dbReference type="InterPro" id="IPR027417">
    <property type="entry name" value="P-loop_NTPase"/>
</dbReference>
<keyword evidence="1" id="KW-0813">Transport</keyword>
<gene>
    <name evidence="3" type="ORF">POM88_012941</name>
</gene>
<dbReference type="EMBL" id="JAUIZM010000003">
    <property type="protein sequence ID" value="KAK1393885.1"/>
    <property type="molecule type" value="Genomic_DNA"/>
</dbReference>
<comment type="caution">
    <text evidence="3">The sequence shown here is derived from an EMBL/GenBank/DDBJ whole genome shotgun (WGS) entry which is preliminary data.</text>
</comment>
<dbReference type="Pfam" id="PF00005">
    <property type="entry name" value="ABC_tran"/>
    <property type="match status" value="1"/>
</dbReference>
<dbReference type="SUPFAM" id="SSF52540">
    <property type="entry name" value="P-loop containing nucleoside triphosphate hydrolases"/>
    <property type="match status" value="1"/>
</dbReference>
<dbReference type="AlphaFoldDB" id="A0AAD8MXQ0"/>